<dbReference type="Gene3D" id="3.90.79.10">
    <property type="entry name" value="Nucleoside Triphosphate Pyrophosphohydrolase"/>
    <property type="match status" value="1"/>
</dbReference>
<reference evidence="4 5" key="1">
    <citation type="submission" date="2022-07" db="EMBL/GenBank/DDBJ databases">
        <authorList>
            <person name="Xamxidin M."/>
            <person name="Wu M."/>
        </authorList>
    </citation>
    <scope>NUCLEOTIDE SEQUENCE [LARGE SCALE GENOMIC DNA]</scope>
    <source>
        <strain evidence="4 5">NBRC 111650</strain>
    </source>
</reference>
<dbReference type="PANTHER" id="PTHR43222:SF2">
    <property type="entry name" value="NUDIX HYDROLASE 23, CHLOROPLASTIC"/>
    <property type="match status" value="1"/>
</dbReference>
<dbReference type="CDD" id="cd04511">
    <property type="entry name" value="NUDIX_Hydrolase"/>
    <property type="match status" value="1"/>
</dbReference>
<dbReference type="SUPFAM" id="SSF55811">
    <property type="entry name" value="Nudix"/>
    <property type="match status" value="1"/>
</dbReference>
<accession>A0ABT1WFB0</accession>
<comment type="caution">
    <text evidence="4">The sequence shown here is derived from an EMBL/GenBank/DDBJ whole genome shotgun (WGS) entry which is preliminary data.</text>
</comment>
<dbReference type="PROSITE" id="PS51462">
    <property type="entry name" value="NUDIX"/>
    <property type="match status" value="1"/>
</dbReference>
<gene>
    <name evidence="4" type="ORF">NQT62_06495</name>
</gene>
<evidence type="ECO:0000256" key="1">
    <source>
        <dbReference type="ARBA" id="ARBA00001946"/>
    </source>
</evidence>
<dbReference type="Pfam" id="PF00293">
    <property type="entry name" value="NUDIX"/>
    <property type="match status" value="1"/>
</dbReference>
<dbReference type="Pfam" id="PF14803">
    <property type="entry name" value="Zn_ribbon_Nudix"/>
    <property type="match status" value="1"/>
</dbReference>
<dbReference type="InterPro" id="IPR020084">
    <property type="entry name" value="NUDIX_hydrolase_CS"/>
</dbReference>
<comment type="cofactor">
    <cofactor evidence="1">
        <name>Mg(2+)</name>
        <dbReference type="ChEBI" id="CHEBI:18420"/>
    </cofactor>
</comment>
<dbReference type="InterPro" id="IPR000086">
    <property type="entry name" value="NUDIX_hydrolase_dom"/>
</dbReference>
<evidence type="ECO:0000259" key="3">
    <source>
        <dbReference type="PROSITE" id="PS51462"/>
    </source>
</evidence>
<feature type="domain" description="Nudix hydrolase" evidence="3">
    <location>
        <begin position="36"/>
        <end position="159"/>
    </location>
</feature>
<organism evidence="4 5">
    <name type="scientific">Limnobacter humi</name>
    <dbReference type="NCBI Taxonomy" id="1778671"/>
    <lineage>
        <taxon>Bacteria</taxon>
        <taxon>Pseudomonadati</taxon>
        <taxon>Pseudomonadota</taxon>
        <taxon>Betaproteobacteria</taxon>
        <taxon>Burkholderiales</taxon>
        <taxon>Burkholderiaceae</taxon>
        <taxon>Limnobacter</taxon>
    </lineage>
</organism>
<dbReference type="InterPro" id="IPR015797">
    <property type="entry name" value="NUDIX_hydrolase-like_dom_sf"/>
</dbReference>
<dbReference type="PROSITE" id="PS00893">
    <property type="entry name" value="NUDIX_BOX"/>
    <property type="match status" value="1"/>
</dbReference>
<dbReference type="PANTHER" id="PTHR43222">
    <property type="entry name" value="NUDIX HYDROLASE 23"/>
    <property type="match status" value="1"/>
</dbReference>
<dbReference type="InterPro" id="IPR029401">
    <property type="entry name" value="Nudix_N"/>
</dbReference>
<evidence type="ECO:0000256" key="2">
    <source>
        <dbReference type="ARBA" id="ARBA00022801"/>
    </source>
</evidence>
<proteinExistence type="predicted"/>
<dbReference type="GO" id="GO:0016787">
    <property type="term" value="F:hydrolase activity"/>
    <property type="evidence" value="ECO:0007669"/>
    <property type="project" value="UniProtKB-KW"/>
</dbReference>
<dbReference type="Proteomes" id="UP001204142">
    <property type="component" value="Unassembled WGS sequence"/>
</dbReference>
<evidence type="ECO:0000313" key="4">
    <source>
        <dbReference type="EMBL" id="MCQ8896084.1"/>
    </source>
</evidence>
<dbReference type="Gene3D" id="2.20.70.10">
    <property type="match status" value="1"/>
</dbReference>
<sequence>MKFCSGCASPLLYQVPEGDNRERACCPSCGAIHYVNPKIVVGTIPTFGNKVLLCKRAIEPRYGFWTLPAGFMELNETTHAGALRETWEEAGAKATLGPLFTMFDVIRAEQVHLFFRAQMDAPEFSAGVESLDVKLFAEEEIPWDELAFKTVSKTLTLFFEDRRQGQFTLHTGDVYDHTDWPLDSFKA</sequence>
<protein>
    <submittedName>
        <fullName evidence="4">NUDIX hydrolase</fullName>
    </submittedName>
</protein>
<dbReference type="RefSeq" id="WP_256763836.1">
    <property type="nucleotide sequence ID" value="NZ_JANIGO010000002.1"/>
</dbReference>
<dbReference type="EMBL" id="JANIGO010000002">
    <property type="protein sequence ID" value="MCQ8896084.1"/>
    <property type="molecule type" value="Genomic_DNA"/>
</dbReference>
<name>A0ABT1WFB0_9BURK</name>
<evidence type="ECO:0000313" key="5">
    <source>
        <dbReference type="Proteomes" id="UP001204142"/>
    </source>
</evidence>
<keyword evidence="2 4" id="KW-0378">Hydrolase</keyword>
<keyword evidence="5" id="KW-1185">Reference proteome</keyword>